<dbReference type="PANTHER" id="PTHR30055">
    <property type="entry name" value="HTH-TYPE TRANSCRIPTIONAL REGULATOR RUTR"/>
    <property type="match status" value="1"/>
</dbReference>
<evidence type="ECO:0000313" key="6">
    <source>
        <dbReference type="EMBL" id="MFK4267778.1"/>
    </source>
</evidence>
<feature type="DNA-binding region" description="H-T-H motif" evidence="4">
    <location>
        <begin position="37"/>
        <end position="56"/>
    </location>
</feature>
<reference evidence="6 7" key="1">
    <citation type="submission" date="2024-11" db="EMBL/GenBank/DDBJ databases">
        <title>The Natural Products Discovery Center: Release of the First 8490 Sequenced Strains for Exploring Actinobacteria Biosynthetic Diversity.</title>
        <authorList>
            <person name="Kalkreuter E."/>
            <person name="Kautsar S.A."/>
            <person name="Yang D."/>
            <person name="Bader C.D."/>
            <person name="Teijaro C.N."/>
            <person name="Fluegel L."/>
            <person name="Davis C.M."/>
            <person name="Simpson J.R."/>
            <person name="Lauterbach L."/>
            <person name="Steele A.D."/>
            <person name="Gui C."/>
            <person name="Meng S."/>
            <person name="Li G."/>
            <person name="Viehrig K."/>
            <person name="Ye F."/>
            <person name="Su P."/>
            <person name="Kiefer A.F."/>
            <person name="Nichols A."/>
            <person name="Cepeda A.J."/>
            <person name="Yan W."/>
            <person name="Fan B."/>
            <person name="Jiang Y."/>
            <person name="Adhikari A."/>
            <person name="Zheng C.-J."/>
            <person name="Schuster L."/>
            <person name="Cowan T.M."/>
            <person name="Smanski M.J."/>
            <person name="Chevrette M.G."/>
            <person name="De Carvalho L.P.S."/>
            <person name="Shen B."/>
        </authorList>
    </citation>
    <scope>NUCLEOTIDE SEQUENCE [LARGE SCALE GENOMIC DNA]</scope>
    <source>
        <strain evidence="6 7">NPDC020863</strain>
    </source>
</reference>
<evidence type="ECO:0000256" key="2">
    <source>
        <dbReference type="ARBA" id="ARBA00023125"/>
    </source>
</evidence>
<evidence type="ECO:0000256" key="4">
    <source>
        <dbReference type="PROSITE-ProRule" id="PRU00335"/>
    </source>
</evidence>
<dbReference type="RefSeq" id="WP_404747003.1">
    <property type="nucleotide sequence ID" value="NZ_JBJDQH010000007.1"/>
</dbReference>
<dbReference type="InterPro" id="IPR050109">
    <property type="entry name" value="HTH-type_TetR-like_transc_reg"/>
</dbReference>
<accession>A0ABW8LQC9</accession>
<dbReference type="SUPFAM" id="SSF46689">
    <property type="entry name" value="Homeodomain-like"/>
    <property type="match status" value="1"/>
</dbReference>
<dbReference type="Gene3D" id="1.10.357.10">
    <property type="entry name" value="Tetracycline Repressor, domain 2"/>
    <property type="match status" value="1"/>
</dbReference>
<dbReference type="Gene3D" id="1.10.10.60">
    <property type="entry name" value="Homeodomain-like"/>
    <property type="match status" value="1"/>
</dbReference>
<gene>
    <name evidence="6" type="ORF">ACI2L5_22995</name>
</gene>
<dbReference type="EMBL" id="JBJDQH010000007">
    <property type="protein sequence ID" value="MFK4267778.1"/>
    <property type="molecule type" value="Genomic_DNA"/>
</dbReference>
<dbReference type="Proteomes" id="UP001620295">
    <property type="component" value="Unassembled WGS sequence"/>
</dbReference>
<dbReference type="InterPro" id="IPR011075">
    <property type="entry name" value="TetR_C"/>
</dbReference>
<dbReference type="Pfam" id="PF16859">
    <property type="entry name" value="TetR_C_11"/>
    <property type="match status" value="1"/>
</dbReference>
<evidence type="ECO:0000256" key="1">
    <source>
        <dbReference type="ARBA" id="ARBA00023015"/>
    </source>
</evidence>
<organism evidence="6 7">
    <name type="scientific">Streptomyces milbemycinicus</name>
    <dbReference type="NCBI Taxonomy" id="476552"/>
    <lineage>
        <taxon>Bacteria</taxon>
        <taxon>Bacillati</taxon>
        <taxon>Actinomycetota</taxon>
        <taxon>Actinomycetes</taxon>
        <taxon>Kitasatosporales</taxon>
        <taxon>Streptomycetaceae</taxon>
        <taxon>Streptomyces</taxon>
    </lineage>
</organism>
<keyword evidence="1" id="KW-0805">Transcription regulation</keyword>
<feature type="domain" description="HTH tetR-type" evidence="5">
    <location>
        <begin position="14"/>
        <end position="74"/>
    </location>
</feature>
<dbReference type="PANTHER" id="PTHR30055:SF148">
    <property type="entry name" value="TETR-FAMILY TRANSCRIPTIONAL REGULATOR"/>
    <property type="match status" value="1"/>
</dbReference>
<keyword evidence="2 4" id="KW-0238">DNA-binding</keyword>
<protein>
    <submittedName>
        <fullName evidence="6">TetR/AcrR family transcriptional regulator</fullName>
    </submittedName>
</protein>
<dbReference type="PROSITE" id="PS50977">
    <property type="entry name" value="HTH_TETR_2"/>
    <property type="match status" value="1"/>
</dbReference>
<dbReference type="InterPro" id="IPR036271">
    <property type="entry name" value="Tet_transcr_reg_TetR-rel_C_sf"/>
</dbReference>
<evidence type="ECO:0000313" key="7">
    <source>
        <dbReference type="Proteomes" id="UP001620295"/>
    </source>
</evidence>
<evidence type="ECO:0000259" key="5">
    <source>
        <dbReference type="PROSITE" id="PS50977"/>
    </source>
</evidence>
<sequence>MALVFSSGSATSGPRSASKILNAARDVLSAQGYPALTIEAVAAAAGVGKTTIYRWWPSKEALVADALAEIFRADEIPDLGDTRAELRQAVDMTIDNYTNEDMATALPALAASLLPHPELMTRFRETFLHRKRENIAAALHRGIQRGDLPDGLDTDLVQDIWAGTILYRRLMTGSSLDTDLAEHLVQLTTEAPPLLPHRESPRTSR</sequence>
<name>A0ABW8LQC9_9ACTN</name>
<evidence type="ECO:0000256" key="3">
    <source>
        <dbReference type="ARBA" id="ARBA00023163"/>
    </source>
</evidence>
<keyword evidence="3" id="KW-0804">Transcription</keyword>
<keyword evidence="7" id="KW-1185">Reference proteome</keyword>
<dbReference type="Pfam" id="PF00440">
    <property type="entry name" value="TetR_N"/>
    <property type="match status" value="1"/>
</dbReference>
<dbReference type="SUPFAM" id="SSF48498">
    <property type="entry name" value="Tetracyclin repressor-like, C-terminal domain"/>
    <property type="match status" value="1"/>
</dbReference>
<proteinExistence type="predicted"/>
<dbReference type="PRINTS" id="PR00455">
    <property type="entry name" value="HTHTETR"/>
</dbReference>
<comment type="caution">
    <text evidence="6">The sequence shown here is derived from an EMBL/GenBank/DDBJ whole genome shotgun (WGS) entry which is preliminary data.</text>
</comment>
<dbReference type="InterPro" id="IPR009057">
    <property type="entry name" value="Homeodomain-like_sf"/>
</dbReference>
<dbReference type="InterPro" id="IPR001647">
    <property type="entry name" value="HTH_TetR"/>
</dbReference>